<dbReference type="AlphaFoldDB" id="A0A2K3L8B9"/>
<organism evidence="1 2">
    <name type="scientific">Trifolium pratense</name>
    <name type="common">Red clover</name>
    <dbReference type="NCBI Taxonomy" id="57577"/>
    <lineage>
        <taxon>Eukaryota</taxon>
        <taxon>Viridiplantae</taxon>
        <taxon>Streptophyta</taxon>
        <taxon>Embryophyta</taxon>
        <taxon>Tracheophyta</taxon>
        <taxon>Spermatophyta</taxon>
        <taxon>Magnoliopsida</taxon>
        <taxon>eudicotyledons</taxon>
        <taxon>Gunneridae</taxon>
        <taxon>Pentapetalae</taxon>
        <taxon>rosids</taxon>
        <taxon>fabids</taxon>
        <taxon>Fabales</taxon>
        <taxon>Fabaceae</taxon>
        <taxon>Papilionoideae</taxon>
        <taxon>50 kb inversion clade</taxon>
        <taxon>NPAAA clade</taxon>
        <taxon>Hologalegina</taxon>
        <taxon>IRL clade</taxon>
        <taxon>Trifolieae</taxon>
        <taxon>Trifolium</taxon>
    </lineage>
</organism>
<reference evidence="1 2" key="2">
    <citation type="journal article" date="2017" name="Front. Plant Sci.">
        <title>Gene Classification and Mining of Molecular Markers Useful in Red Clover (Trifolium pratense) Breeding.</title>
        <authorList>
            <person name="Istvanek J."/>
            <person name="Dluhosova J."/>
            <person name="Dluhos P."/>
            <person name="Patkova L."/>
            <person name="Nedelnik J."/>
            <person name="Repkova J."/>
        </authorList>
    </citation>
    <scope>NUCLEOTIDE SEQUENCE [LARGE SCALE GENOMIC DNA]</scope>
    <source>
        <strain evidence="2">cv. Tatra</strain>
        <tissue evidence="1">Young leaves</tissue>
    </source>
</reference>
<dbReference type="GO" id="GO:0043335">
    <property type="term" value="P:protein unfolding"/>
    <property type="evidence" value="ECO:0007669"/>
    <property type="project" value="TreeGrafter"/>
</dbReference>
<name>A0A2K3L8B9_TRIPR</name>
<dbReference type="GO" id="GO:0015031">
    <property type="term" value="P:protein transport"/>
    <property type="evidence" value="ECO:0007669"/>
    <property type="project" value="InterPro"/>
</dbReference>
<accession>A0A2K3L8B9</accession>
<dbReference type="PANTHER" id="PTHR30560:SF5">
    <property type="entry name" value="OS09G0515400 PROTEIN"/>
    <property type="match status" value="1"/>
</dbReference>
<sequence>MCSSLRSQFKLIDVHGEVGWSGDIGRDLEVCSSLREQSKCLRTAAVLSGAETSSTRFEEFSVSTADTNDVGELKLSFEVFGNKTQRTFDYVFQKMVEAAQPIPGFRRVKGGEVFLWPIN</sequence>
<dbReference type="GO" id="GO:0044183">
    <property type="term" value="F:protein folding chaperone"/>
    <property type="evidence" value="ECO:0007669"/>
    <property type="project" value="TreeGrafter"/>
</dbReference>
<dbReference type="InterPro" id="IPR005215">
    <property type="entry name" value="Trig_fac"/>
</dbReference>
<comment type="caution">
    <text evidence="1">The sequence shown here is derived from an EMBL/GenBank/DDBJ whole genome shotgun (WGS) entry which is preliminary data.</text>
</comment>
<reference evidence="1 2" key="1">
    <citation type="journal article" date="2014" name="Am. J. Bot.">
        <title>Genome assembly and annotation for red clover (Trifolium pratense; Fabaceae).</title>
        <authorList>
            <person name="Istvanek J."/>
            <person name="Jaros M."/>
            <person name="Krenek A."/>
            <person name="Repkova J."/>
        </authorList>
    </citation>
    <scope>NUCLEOTIDE SEQUENCE [LARGE SCALE GENOMIC DNA]</scope>
    <source>
        <strain evidence="2">cv. Tatra</strain>
        <tissue evidence="1">Young leaves</tissue>
    </source>
</reference>
<dbReference type="GO" id="GO:0003755">
    <property type="term" value="F:peptidyl-prolyl cis-trans isomerase activity"/>
    <property type="evidence" value="ECO:0007669"/>
    <property type="project" value="TreeGrafter"/>
</dbReference>
<dbReference type="Proteomes" id="UP000236291">
    <property type="component" value="Unassembled WGS sequence"/>
</dbReference>
<evidence type="ECO:0000313" key="2">
    <source>
        <dbReference type="Proteomes" id="UP000236291"/>
    </source>
</evidence>
<dbReference type="GO" id="GO:0051083">
    <property type="term" value="P:'de novo' cotranslational protein folding"/>
    <property type="evidence" value="ECO:0007669"/>
    <property type="project" value="TreeGrafter"/>
</dbReference>
<evidence type="ECO:0000313" key="1">
    <source>
        <dbReference type="EMBL" id="PNX74782.1"/>
    </source>
</evidence>
<dbReference type="EMBL" id="ASHM01028067">
    <property type="protein sequence ID" value="PNX74782.1"/>
    <property type="molecule type" value="Genomic_DNA"/>
</dbReference>
<dbReference type="GO" id="GO:0043022">
    <property type="term" value="F:ribosome binding"/>
    <property type="evidence" value="ECO:0007669"/>
    <property type="project" value="TreeGrafter"/>
</dbReference>
<dbReference type="STRING" id="57577.A0A2K3L8B9"/>
<proteinExistence type="predicted"/>
<gene>
    <name evidence="1" type="ORF">L195_g030709</name>
</gene>
<dbReference type="PANTHER" id="PTHR30560">
    <property type="entry name" value="TRIGGER FACTOR CHAPERONE AND PEPTIDYL-PROLYL CIS/TRANS ISOMERASE"/>
    <property type="match status" value="1"/>
</dbReference>
<protein>
    <submittedName>
        <fullName evidence="1">Trigger factor-like protein</fullName>
    </submittedName>
</protein>